<dbReference type="OrthoDB" id="6397760at2"/>
<comment type="caution">
    <text evidence="3">The sequence shown here is derived from an EMBL/GenBank/DDBJ whole genome shotgun (WGS) entry which is preliminary data.</text>
</comment>
<accession>A0A502EVQ1</accession>
<dbReference type="SUPFAM" id="SSF52096">
    <property type="entry name" value="ClpP/crotonase"/>
    <property type="match status" value="1"/>
</dbReference>
<evidence type="ECO:0000313" key="4">
    <source>
        <dbReference type="Proteomes" id="UP000319700"/>
    </source>
</evidence>
<evidence type="ECO:0000259" key="2">
    <source>
        <dbReference type="SMART" id="SM00245"/>
    </source>
</evidence>
<dbReference type="InterPro" id="IPR005151">
    <property type="entry name" value="Tail-specific_protease"/>
</dbReference>
<reference evidence="3 4" key="1">
    <citation type="journal article" date="2019" name="Environ. Microbiol.">
        <title>Species interactions and distinct microbial communities in high Arctic permafrost affected cryosols are associated with the CH4 and CO2 gas fluxes.</title>
        <authorList>
            <person name="Altshuler I."/>
            <person name="Hamel J."/>
            <person name="Turney S."/>
            <person name="Magnuson E."/>
            <person name="Levesque R."/>
            <person name="Greer C."/>
            <person name="Whyte L.G."/>
        </authorList>
    </citation>
    <scope>NUCLEOTIDE SEQUENCE [LARGE SCALE GENOMIC DNA]</scope>
    <source>
        <strain evidence="3 4">42</strain>
    </source>
</reference>
<gene>
    <name evidence="3" type="ORF">EAH81_09150</name>
</gene>
<protein>
    <recommendedName>
        <fullName evidence="2">Tail specific protease domain-containing protein</fullName>
    </recommendedName>
</protein>
<dbReference type="GO" id="GO:0006508">
    <property type="term" value="P:proteolysis"/>
    <property type="evidence" value="ECO:0007669"/>
    <property type="project" value="InterPro"/>
</dbReference>
<proteinExistence type="predicted"/>
<feature type="chain" id="PRO_5021322495" description="Tail specific protease domain-containing protein" evidence="1">
    <location>
        <begin position="23"/>
        <end position="447"/>
    </location>
</feature>
<dbReference type="Proteomes" id="UP000319700">
    <property type="component" value="Unassembled WGS sequence"/>
</dbReference>
<dbReference type="EMBL" id="RCZH01000005">
    <property type="protein sequence ID" value="TPG41637.1"/>
    <property type="molecule type" value="Genomic_DNA"/>
</dbReference>
<keyword evidence="4" id="KW-1185">Reference proteome</keyword>
<dbReference type="PANTHER" id="PTHR11261">
    <property type="entry name" value="INTERPHOTORECEPTOR RETINOID-BINDING PROTEIN"/>
    <property type="match status" value="1"/>
</dbReference>
<dbReference type="AlphaFoldDB" id="A0A502EVQ1"/>
<dbReference type="Pfam" id="PF11918">
    <property type="entry name" value="Peptidase_S41_N"/>
    <property type="match status" value="1"/>
</dbReference>
<name>A0A502EVQ1_9FLAO</name>
<keyword evidence="1" id="KW-0732">Signal</keyword>
<dbReference type="Gene3D" id="3.30.750.44">
    <property type="match status" value="1"/>
</dbReference>
<dbReference type="SMART" id="SM00245">
    <property type="entry name" value="TSPc"/>
    <property type="match status" value="1"/>
</dbReference>
<sequence length="447" mass="50123">MKTKNVLLIFYFLLLIPIKSMAQSVANQNTTPDPVTKTEQQQVIDSVSSLLNKNYVFPEVAKKMSDLISSNLKNGSYASITDPVLFSERLTTDLLSISHDKHIRVVFNPSFIKELREANKNADHEEIPASMLDQWKSSNYGFKEVKILDGNIGYLDLRNFMDPSVGGETAVAAMNFFANATALIIDLRKNGGGSSEMIQLITSYFYDSQPVHLNNFYFRPDDSNTQTWTLPYVNGKRMPKIDLYVLTSKGTFSAAEEFTYNLKNLHRATIVGEVTGGGANPGGDNIATDRFTVWIPIGRAINPITKTNWEGTGVQPDIEVPADDALFTAQIKALEKLAATESQNPIKKYSWLLTSLKAKQQPLILEKKESESYIGIFGPRIITYENGNLYCQVNSVRKIKMLPLKKDVFDLEDRMLRVEYKKVNNKISGITIVNVNGSTENFEKNKS</sequence>
<dbReference type="Pfam" id="PF03572">
    <property type="entry name" value="Peptidase_S41"/>
    <property type="match status" value="1"/>
</dbReference>
<dbReference type="CDD" id="cd07563">
    <property type="entry name" value="Peptidase_S41_IRBP"/>
    <property type="match status" value="1"/>
</dbReference>
<organism evidence="3 4">
    <name type="scientific">Flavobacterium pectinovorum</name>
    <dbReference type="NCBI Taxonomy" id="29533"/>
    <lineage>
        <taxon>Bacteria</taxon>
        <taxon>Pseudomonadati</taxon>
        <taxon>Bacteroidota</taxon>
        <taxon>Flavobacteriia</taxon>
        <taxon>Flavobacteriales</taxon>
        <taxon>Flavobacteriaceae</taxon>
        <taxon>Flavobacterium</taxon>
    </lineage>
</organism>
<dbReference type="RefSeq" id="WP_140506078.1">
    <property type="nucleotide sequence ID" value="NZ_RCZH01000005.1"/>
</dbReference>
<feature type="domain" description="Tail specific protease" evidence="2">
    <location>
        <begin position="124"/>
        <end position="321"/>
    </location>
</feature>
<dbReference type="GO" id="GO:0008236">
    <property type="term" value="F:serine-type peptidase activity"/>
    <property type="evidence" value="ECO:0007669"/>
    <property type="project" value="InterPro"/>
</dbReference>
<evidence type="ECO:0000313" key="3">
    <source>
        <dbReference type="EMBL" id="TPG41637.1"/>
    </source>
</evidence>
<evidence type="ECO:0000256" key="1">
    <source>
        <dbReference type="SAM" id="SignalP"/>
    </source>
</evidence>
<dbReference type="InterPro" id="IPR029045">
    <property type="entry name" value="ClpP/crotonase-like_dom_sf"/>
</dbReference>
<dbReference type="Gene3D" id="3.90.226.10">
    <property type="entry name" value="2-enoyl-CoA Hydratase, Chain A, domain 1"/>
    <property type="match status" value="1"/>
</dbReference>
<dbReference type="PANTHER" id="PTHR11261:SF3">
    <property type="entry name" value="RETINOL-BINDING PROTEIN 3"/>
    <property type="match status" value="1"/>
</dbReference>
<feature type="signal peptide" evidence="1">
    <location>
        <begin position="1"/>
        <end position="22"/>
    </location>
</feature>